<dbReference type="Proteomes" id="UP001362999">
    <property type="component" value="Unassembled WGS sequence"/>
</dbReference>
<feature type="compositionally biased region" description="Polar residues" evidence="1">
    <location>
        <begin position="37"/>
        <end position="46"/>
    </location>
</feature>
<evidence type="ECO:0000256" key="1">
    <source>
        <dbReference type="SAM" id="MobiDB-lite"/>
    </source>
</evidence>
<feature type="region of interest" description="Disordered" evidence="1">
    <location>
        <begin position="37"/>
        <end position="131"/>
    </location>
</feature>
<evidence type="ECO:0000313" key="2">
    <source>
        <dbReference type="EMBL" id="KAK7059554.1"/>
    </source>
</evidence>
<dbReference type="EMBL" id="JAWWNJ010000003">
    <property type="protein sequence ID" value="KAK7059554.1"/>
    <property type="molecule type" value="Genomic_DNA"/>
</dbReference>
<comment type="caution">
    <text evidence="2">The sequence shown here is derived from an EMBL/GenBank/DDBJ whole genome shotgun (WGS) entry which is preliminary data.</text>
</comment>
<feature type="region of interest" description="Disordered" evidence="1">
    <location>
        <begin position="323"/>
        <end position="669"/>
    </location>
</feature>
<feature type="compositionally biased region" description="Basic and acidic residues" evidence="1">
    <location>
        <begin position="396"/>
        <end position="408"/>
    </location>
</feature>
<proteinExistence type="predicted"/>
<feature type="compositionally biased region" description="Basic and acidic residues" evidence="1">
    <location>
        <begin position="90"/>
        <end position="102"/>
    </location>
</feature>
<sequence>MGNYGSHGALEAYSGIEKLTKTVAKFFALSIFERPRTTPSLGSARQQGIRPPSFPVSPIANGTRHDVSYPASPYPAASILKEYDGSDIDNEARAKRRDDKARAPPPKPSRGSSIAAEVPLPSSDIPRSDNDFDILSLTSHRVRRMNAEAAARERAIHDDSSEARRRRADRVAGLERLRQLRIQQDEEYAREMERLWASEDDREFAESIQRQQYEEETQSVLRSQRDAAEEEEKARVAAEAAAAAQEIAHAALEAARERCLKVDAQAQRVKAEFKPEPVSREEDDARKPHALKDRVILQRLREAELKQFGLTRYLDQGIGWDEAGAPIEIGPAPNKRNSIDFGEVPSAKKASVKPSGTAVAAPVRDEKPARMVSKNEGKPQKKEEPSERAAPQRAADLSKKDSSKKDESSDFYLKSRTAPKGATPPEGGDSSGSDSDEGSGSSDSEDESEDSQASHGTYREETTYSRSEPTDSALESDSSRKKKKKNEKRRKRYRFVRREPVQNEPRTRDVRPDSARIIPKDASRQAGRDGGGYGNNPRPYPKPSQGSKPPVPQPGPSKKAPVCYKCGGPHYRNQCVHDKRTPILYHGREIVNDNEEEQEAHPPSQDKSTSEPPVEHLKQMADEDDEVDDENVDVDGDDLPELMDVTDDSEVDSESEYECSRLKPKPKRREPTLEELGLFGVCDDYSDDEFVTESDVEGLAKEMAQCLMATISRQDESATTILSPKRDRNEVFI</sequence>
<feature type="compositionally biased region" description="Basic and acidic residues" evidence="1">
    <location>
        <begin position="575"/>
        <end position="591"/>
    </location>
</feature>
<feature type="compositionally biased region" description="Basic and acidic residues" evidence="1">
    <location>
        <begin position="223"/>
        <end position="232"/>
    </location>
</feature>
<feature type="region of interest" description="Disordered" evidence="1">
    <location>
        <begin position="270"/>
        <end position="292"/>
    </location>
</feature>
<reference evidence="2 3" key="1">
    <citation type="journal article" date="2024" name="J Genomics">
        <title>Draft genome sequencing and assembly of Favolaschia claudopus CIRM-BRFM 2984 isolated from oak limbs.</title>
        <authorList>
            <person name="Navarro D."/>
            <person name="Drula E."/>
            <person name="Chaduli D."/>
            <person name="Cazenave R."/>
            <person name="Ahrendt S."/>
            <person name="Wang J."/>
            <person name="Lipzen A."/>
            <person name="Daum C."/>
            <person name="Barry K."/>
            <person name="Grigoriev I.V."/>
            <person name="Favel A."/>
            <person name="Rosso M.N."/>
            <person name="Martin F."/>
        </authorList>
    </citation>
    <scope>NUCLEOTIDE SEQUENCE [LARGE SCALE GENOMIC DNA]</scope>
    <source>
        <strain evidence="2 3">CIRM-BRFM 2984</strain>
    </source>
</reference>
<accession>A0AAW0E2D5</accession>
<gene>
    <name evidence="2" type="ORF">R3P38DRAFT_3522780</name>
</gene>
<keyword evidence="3" id="KW-1185">Reference proteome</keyword>
<name>A0AAW0E2D5_9AGAR</name>
<evidence type="ECO:0000313" key="3">
    <source>
        <dbReference type="Proteomes" id="UP001362999"/>
    </source>
</evidence>
<dbReference type="AlphaFoldDB" id="A0AAW0E2D5"/>
<feature type="compositionally biased region" description="Basic and acidic residues" evidence="1">
    <location>
        <begin position="363"/>
        <end position="387"/>
    </location>
</feature>
<organism evidence="2 3">
    <name type="scientific">Favolaschia claudopus</name>
    <dbReference type="NCBI Taxonomy" id="2862362"/>
    <lineage>
        <taxon>Eukaryota</taxon>
        <taxon>Fungi</taxon>
        <taxon>Dikarya</taxon>
        <taxon>Basidiomycota</taxon>
        <taxon>Agaricomycotina</taxon>
        <taxon>Agaricomycetes</taxon>
        <taxon>Agaricomycetidae</taxon>
        <taxon>Agaricales</taxon>
        <taxon>Marasmiineae</taxon>
        <taxon>Mycenaceae</taxon>
        <taxon>Favolaschia</taxon>
    </lineage>
</organism>
<feature type="compositionally biased region" description="Acidic residues" evidence="1">
    <location>
        <begin position="622"/>
        <end position="657"/>
    </location>
</feature>
<feature type="compositionally biased region" description="Basic residues" evidence="1">
    <location>
        <begin position="480"/>
        <end position="495"/>
    </location>
</feature>
<feature type="compositionally biased region" description="Basic and acidic residues" evidence="1">
    <location>
        <begin position="496"/>
        <end position="527"/>
    </location>
</feature>
<feature type="region of interest" description="Disordered" evidence="1">
    <location>
        <begin position="199"/>
        <end position="232"/>
    </location>
</feature>
<feature type="compositionally biased region" description="Low complexity" evidence="1">
    <location>
        <begin position="426"/>
        <end position="442"/>
    </location>
</feature>
<protein>
    <submittedName>
        <fullName evidence="2">Uncharacterized protein</fullName>
    </submittedName>
</protein>